<protein>
    <submittedName>
        <fullName evidence="1">Glutaredoxin family protein</fullName>
    </submittedName>
</protein>
<name>A0ABW2Q0U2_9BACL</name>
<dbReference type="PANTHER" id="PTHR33558">
    <property type="entry name" value="GLUTAREDOXIN-LIKE PROTEIN C5ORF63 HOMOLOG"/>
    <property type="match status" value="1"/>
</dbReference>
<reference evidence="2" key="1">
    <citation type="journal article" date="2019" name="Int. J. Syst. Evol. Microbiol.">
        <title>The Global Catalogue of Microorganisms (GCM) 10K type strain sequencing project: providing services to taxonomists for standard genome sequencing and annotation.</title>
        <authorList>
            <consortium name="The Broad Institute Genomics Platform"/>
            <consortium name="The Broad Institute Genome Sequencing Center for Infectious Disease"/>
            <person name="Wu L."/>
            <person name="Ma J."/>
        </authorList>
    </citation>
    <scope>NUCLEOTIDE SEQUENCE [LARGE SCALE GENOMIC DNA]</scope>
    <source>
        <strain evidence="2">CGMCC 1.16305</strain>
    </source>
</reference>
<dbReference type="Pfam" id="PF05768">
    <property type="entry name" value="Glrx-like"/>
    <property type="match status" value="1"/>
</dbReference>
<evidence type="ECO:0000313" key="2">
    <source>
        <dbReference type="Proteomes" id="UP001596505"/>
    </source>
</evidence>
<comment type="caution">
    <text evidence="1">The sequence shown here is derived from an EMBL/GenBank/DDBJ whole genome shotgun (WGS) entry which is preliminary data.</text>
</comment>
<dbReference type="RefSeq" id="WP_380968096.1">
    <property type="nucleotide sequence ID" value="NZ_JBHTCO010000032.1"/>
</dbReference>
<proteinExistence type="predicted"/>
<dbReference type="EMBL" id="JBHTCO010000032">
    <property type="protein sequence ID" value="MFC7394570.1"/>
    <property type="molecule type" value="Genomic_DNA"/>
</dbReference>
<keyword evidence="2" id="KW-1185">Reference proteome</keyword>
<gene>
    <name evidence="1" type="ORF">ACFQRG_16660</name>
</gene>
<dbReference type="SUPFAM" id="SSF52833">
    <property type="entry name" value="Thioredoxin-like"/>
    <property type="match status" value="1"/>
</dbReference>
<accession>A0ABW2Q0U2</accession>
<dbReference type="InterPro" id="IPR052565">
    <property type="entry name" value="Glutaredoxin-like_YDR286C"/>
</dbReference>
<dbReference type="InterPro" id="IPR008554">
    <property type="entry name" value="Glutaredoxin-like"/>
</dbReference>
<dbReference type="InterPro" id="IPR036249">
    <property type="entry name" value="Thioredoxin-like_sf"/>
</dbReference>
<dbReference type="PANTHER" id="PTHR33558:SF1">
    <property type="entry name" value="GLUTAREDOXIN-LIKE PROTEIN C5ORF63 HOMOLOG"/>
    <property type="match status" value="1"/>
</dbReference>
<sequence length="80" mass="9339">MKREIVLYTKENCPLCQEGKKKLDIVCEKYHQSFQEVDIYQDDSLLERYQLMIPVVTIDGRVVSWGNLSLSELEDCLNSP</sequence>
<dbReference type="Proteomes" id="UP001596505">
    <property type="component" value="Unassembled WGS sequence"/>
</dbReference>
<dbReference type="Gene3D" id="3.40.30.10">
    <property type="entry name" value="Glutaredoxin"/>
    <property type="match status" value="1"/>
</dbReference>
<evidence type="ECO:0000313" key="1">
    <source>
        <dbReference type="EMBL" id="MFC7394570.1"/>
    </source>
</evidence>
<organism evidence="1 2">
    <name type="scientific">Scopulibacillus cellulosilyticus</name>
    <dbReference type="NCBI Taxonomy" id="2665665"/>
    <lineage>
        <taxon>Bacteria</taxon>
        <taxon>Bacillati</taxon>
        <taxon>Bacillota</taxon>
        <taxon>Bacilli</taxon>
        <taxon>Bacillales</taxon>
        <taxon>Sporolactobacillaceae</taxon>
        <taxon>Scopulibacillus</taxon>
    </lineage>
</organism>